<dbReference type="Proteomes" id="UP000295151">
    <property type="component" value="Unassembled WGS sequence"/>
</dbReference>
<dbReference type="SUPFAM" id="SSF55729">
    <property type="entry name" value="Acyl-CoA N-acyltransferases (Nat)"/>
    <property type="match status" value="1"/>
</dbReference>
<dbReference type="Gene3D" id="3.40.630.30">
    <property type="match status" value="1"/>
</dbReference>
<dbReference type="AlphaFoldDB" id="A0A4R7TGQ5"/>
<protein>
    <submittedName>
        <fullName evidence="4">Ribosomal protein S18 acetylase RimI-like enzyme</fullName>
    </submittedName>
</protein>
<dbReference type="PANTHER" id="PTHR43877">
    <property type="entry name" value="AMINOALKYLPHOSPHONATE N-ACETYLTRANSFERASE-RELATED-RELATED"/>
    <property type="match status" value="1"/>
</dbReference>
<dbReference type="CDD" id="cd04301">
    <property type="entry name" value="NAT_SF"/>
    <property type="match status" value="1"/>
</dbReference>
<evidence type="ECO:0000313" key="5">
    <source>
        <dbReference type="Proteomes" id="UP000295151"/>
    </source>
</evidence>
<keyword evidence="2" id="KW-0012">Acyltransferase</keyword>
<dbReference type="EMBL" id="SOCE01000001">
    <property type="protein sequence ID" value="TDU90688.1"/>
    <property type="molecule type" value="Genomic_DNA"/>
</dbReference>
<dbReference type="GO" id="GO:0005840">
    <property type="term" value="C:ribosome"/>
    <property type="evidence" value="ECO:0007669"/>
    <property type="project" value="UniProtKB-KW"/>
</dbReference>
<evidence type="ECO:0000256" key="1">
    <source>
        <dbReference type="ARBA" id="ARBA00022679"/>
    </source>
</evidence>
<dbReference type="PROSITE" id="PS51186">
    <property type="entry name" value="GNAT"/>
    <property type="match status" value="1"/>
</dbReference>
<keyword evidence="5" id="KW-1185">Reference proteome</keyword>
<accession>A0A4R7TGQ5</accession>
<proteinExistence type="predicted"/>
<dbReference type="OrthoDB" id="9799092at2"/>
<sequence length="163" mass="17867">MIELHELTADDWKTWRGLRLAALADAPSAFGSRLADWENAGEDRWRARLELPRSYNLIAVLDGTPVGMASGVLPPDEEGVAHLISMWISPTARGQGIGDKLMTDIETWARAASAHTLKLSVVEGNEKAHSLYVRNGYVDTDEPGDLMPDGITREIVMAKQLTS</sequence>
<gene>
    <name evidence="4" type="ORF">EV138_4282</name>
</gene>
<dbReference type="InterPro" id="IPR016181">
    <property type="entry name" value="Acyl_CoA_acyltransferase"/>
</dbReference>
<keyword evidence="1" id="KW-0808">Transferase</keyword>
<name>A0A4R7TGQ5_9ACTN</name>
<dbReference type="PANTHER" id="PTHR43877:SF2">
    <property type="entry name" value="AMINOALKYLPHOSPHONATE N-ACETYLTRANSFERASE-RELATED"/>
    <property type="match status" value="1"/>
</dbReference>
<reference evidence="4 5" key="1">
    <citation type="submission" date="2019-03" db="EMBL/GenBank/DDBJ databases">
        <title>Genomic Encyclopedia of Type Strains, Phase III (KMG-III): the genomes of soil and plant-associated and newly described type strains.</title>
        <authorList>
            <person name="Whitman W."/>
        </authorList>
    </citation>
    <scope>NUCLEOTIDE SEQUENCE [LARGE SCALE GENOMIC DNA]</scope>
    <source>
        <strain evidence="4 5">VKM Ac-2575</strain>
    </source>
</reference>
<organism evidence="4 5">
    <name type="scientific">Kribbella voronezhensis</name>
    <dbReference type="NCBI Taxonomy" id="2512212"/>
    <lineage>
        <taxon>Bacteria</taxon>
        <taxon>Bacillati</taxon>
        <taxon>Actinomycetota</taxon>
        <taxon>Actinomycetes</taxon>
        <taxon>Propionibacteriales</taxon>
        <taxon>Kribbellaceae</taxon>
        <taxon>Kribbella</taxon>
    </lineage>
</organism>
<keyword evidence="4" id="KW-0689">Ribosomal protein</keyword>
<evidence type="ECO:0000259" key="3">
    <source>
        <dbReference type="PROSITE" id="PS51186"/>
    </source>
</evidence>
<comment type="caution">
    <text evidence="4">The sequence shown here is derived from an EMBL/GenBank/DDBJ whole genome shotgun (WGS) entry which is preliminary data.</text>
</comment>
<keyword evidence="4" id="KW-0687">Ribonucleoprotein</keyword>
<evidence type="ECO:0000256" key="2">
    <source>
        <dbReference type="ARBA" id="ARBA00023315"/>
    </source>
</evidence>
<dbReference type="GO" id="GO:0016747">
    <property type="term" value="F:acyltransferase activity, transferring groups other than amino-acyl groups"/>
    <property type="evidence" value="ECO:0007669"/>
    <property type="project" value="InterPro"/>
</dbReference>
<dbReference type="RefSeq" id="WP_133980571.1">
    <property type="nucleotide sequence ID" value="NZ_SOCE01000001.1"/>
</dbReference>
<dbReference type="InterPro" id="IPR000182">
    <property type="entry name" value="GNAT_dom"/>
</dbReference>
<evidence type="ECO:0000313" key="4">
    <source>
        <dbReference type="EMBL" id="TDU90688.1"/>
    </source>
</evidence>
<feature type="domain" description="N-acetyltransferase" evidence="3">
    <location>
        <begin position="2"/>
        <end position="162"/>
    </location>
</feature>
<dbReference type="InterPro" id="IPR050832">
    <property type="entry name" value="Bact_Acetyltransf"/>
</dbReference>
<dbReference type="Pfam" id="PF00583">
    <property type="entry name" value="Acetyltransf_1"/>
    <property type="match status" value="1"/>
</dbReference>